<dbReference type="Proteomes" id="UP001148299">
    <property type="component" value="Unassembled WGS sequence"/>
</dbReference>
<gene>
    <name evidence="1" type="ORF">N7541_006309</name>
</gene>
<accession>A0A9W9R6F0</accession>
<protein>
    <submittedName>
        <fullName evidence="1">Uncharacterized protein</fullName>
    </submittedName>
</protein>
<reference evidence="1" key="1">
    <citation type="submission" date="2022-12" db="EMBL/GenBank/DDBJ databases">
        <authorList>
            <person name="Petersen C."/>
        </authorList>
    </citation>
    <scope>NUCLEOTIDE SEQUENCE</scope>
    <source>
        <strain evidence="1">IBT 35675</strain>
    </source>
</reference>
<dbReference type="AlphaFoldDB" id="A0A9W9R6F0"/>
<evidence type="ECO:0000313" key="1">
    <source>
        <dbReference type="EMBL" id="KAJ5353745.1"/>
    </source>
</evidence>
<proteinExistence type="predicted"/>
<name>A0A9W9R6F0_PENBR</name>
<keyword evidence="2" id="KW-1185">Reference proteome</keyword>
<comment type="caution">
    <text evidence="1">The sequence shown here is derived from an EMBL/GenBank/DDBJ whole genome shotgun (WGS) entry which is preliminary data.</text>
</comment>
<reference evidence="1" key="2">
    <citation type="journal article" date="2023" name="IMA Fungus">
        <title>Comparative genomic study of the Penicillium genus elucidates a diverse pangenome and 15 lateral gene transfer events.</title>
        <authorList>
            <person name="Petersen C."/>
            <person name="Sorensen T."/>
            <person name="Nielsen M.R."/>
            <person name="Sondergaard T.E."/>
            <person name="Sorensen J.L."/>
            <person name="Fitzpatrick D.A."/>
            <person name="Frisvad J.C."/>
            <person name="Nielsen K.L."/>
        </authorList>
    </citation>
    <scope>NUCLEOTIDE SEQUENCE</scope>
    <source>
        <strain evidence="1">IBT 35675</strain>
    </source>
</reference>
<evidence type="ECO:0000313" key="2">
    <source>
        <dbReference type="Proteomes" id="UP001148299"/>
    </source>
</evidence>
<sequence>MSSHSGPRTKTQSDLLPTEIKAIEIDKLDENDILERDTDFPEWKTMIDCTLLPLRCYDLVQSNIPRPKPEDTCHRVWHYYSTVVGGWLYSQVSDSIRSDLVHARTKEGDDFHADVVMERIEKIVLGNGRVQTILFKLNTFWSINRNQYDSAIDFINDFNAHVKLLHDLDVPIPWIVALGRILQQLEDELPSVQFMRYKIGHMLPEEITGEKFFELCASLRYAAKHEDTRPAGTANFGNANANTNYMKKGWGGKF</sequence>
<dbReference type="EMBL" id="JAPZBR010000005">
    <property type="protein sequence ID" value="KAJ5353745.1"/>
    <property type="molecule type" value="Genomic_DNA"/>
</dbReference>
<organism evidence="1 2">
    <name type="scientific">Penicillium brevicompactum</name>
    <dbReference type="NCBI Taxonomy" id="5074"/>
    <lineage>
        <taxon>Eukaryota</taxon>
        <taxon>Fungi</taxon>
        <taxon>Dikarya</taxon>
        <taxon>Ascomycota</taxon>
        <taxon>Pezizomycotina</taxon>
        <taxon>Eurotiomycetes</taxon>
        <taxon>Eurotiomycetidae</taxon>
        <taxon>Eurotiales</taxon>
        <taxon>Aspergillaceae</taxon>
        <taxon>Penicillium</taxon>
    </lineage>
</organism>